<dbReference type="Gene3D" id="1.10.287.1700">
    <property type="match status" value="1"/>
</dbReference>
<evidence type="ECO:0000256" key="3">
    <source>
        <dbReference type="ARBA" id="ARBA00020392"/>
    </source>
</evidence>
<evidence type="ECO:0000256" key="4">
    <source>
        <dbReference type="ARBA" id="ARBA00022448"/>
    </source>
</evidence>
<dbReference type="GO" id="GO:0044781">
    <property type="term" value="P:bacterial-type flagellum organization"/>
    <property type="evidence" value="ECO:0007669"/>
    <property type="project" value="UniProtKB-KW"/>
</dbReference>
<dbReference type="OrthoDB" id="1707704at2"/>
<evidence type="ECO:0000256" key="5">
    <source>
        <dbReference type="ARBA" id="ARBA00022475"/>
    </source>
</evidence>
<evidence type="ECO:0000313" key="12">
    <source>
        <dbReference type="EMBL" id="EOW83991.1"/>
    </source>
</evidence>
<evidence type="ECO:0000256" key="7">
    <source>
        <dbReference type="ARBA" id="ARBA00022795"/>
    </source>
</evidence>
<keyword evidence="8" id="KW-0653">Protein transport</keyword>
<dbReference type="GO" id="GO:0009288">
    <property type="term" value="C:bacterial-type flagellum"/>
    <property type="evidence" value="ECO:0007669"/>
    <property type="project" value="InterPro"/>
</dbReference>
<feature type="coiled-coil region" evidence="11">
    <location>
        <begin position="19"/>
        <end position="109"/>
    </location>
</feature>
<dbReference type="NCBIfam" id="TIGR02473">
    <property type="entry name" value="flagell_FliJ"/>
    <property type="match status" value="1"/>
</dbReference>
<evidence type="ECO:0000256" key="10">
    <source>
        <dbReference type="ARBA" id="ARBA00023225"/>
    </source>
</evidence>
<dbReference type="RefSeq" id="WP_016183904.1">
    <property type="nucleotide sequence ID" value="NZ_JXKI01000003.1"/>
</dbReference>
<keyword evidence="13" id="KW-1185">Reference proteome</keyword>
<comment type="subcellular location">
    <subcellularLocation>
        <location evidence="1">Cell membrane</location>
        <topology evidence="1">Peripheral membrane protein</topology>
        <orientation evidence="1">Cytoplasmic side</orientation>
    </subcellularLocation>
</comment>
<evidence type="ECO:0000256" key="6">
    <source>
        <dbReference type="ARBA" id="ARBA00022500"/>
    </source>
</evidence>
<evidence type="ECO:0000313" key="13">
    <source>
        <dbReference type="Proteomes" id="UP000014113"/>
    </source>
</evidence>
<keyword evidence="10" id="KW-1006">Bacterial flagellum protein export</keyword>
<dbReference type="PATRIC" id="fig|1121865.3.peg.1738"/>
<keyword evidence="12" id="KW-0969">Cilium</keyword>
<gene>
    <name evidence="12" type="ORF">I568_01438</name>
</gene>
<organism evidence="12 13">
    <name type="scientific">Enterococcus columbae DSM 7374 = ATCC 51263</name>
    <dbReference type="NCBI Taxonomy" id="1121865"/>
    <lineage>
        <taxon>Bacteria</taxon>
        <taxon>Bacillati</taxon>
        <taxon>Bacillota</taxon>
        <taxon>Bacilli</taxon>
        <taxon>Lactobacillales</taxon>
        <taxon>Enterococcaceae</taxon>
        <taxon>Enterococcus</taxon>
    </lineage>
</organism>
<dbReference type="GO" id="GO:0071973">
    <property type="term" value="P:bacterial-type flagellum-dependent cell motility"/>
    <property type="evidence" value="ECO:0007669"/>
    <property type="project" value="InterPro"/>
</dbReference>
<comment type="caution">
    <text evidence="12">The sequence shown here is derived from an EMBL/GenBank/DDBJ whole genome shotgun (WGS) entry which is preliminary data.</text>
</comment>
<protein>
    <recommendedName>
        <fullName evidence="3">Flagellar FliJ protein</fullName>
    </recommendedName>
</protein>
<dbReference type="InterPro" id="IPR012823">
    <property type="entry name" value="Flagell_FliJ"/>
</dbReference>
<accession>S1NUX8</accession>
<keyword evidence="12" id="KW-0282">Flagellum</keyword>
<keyword evidence="11" id="KW-0175">Coiled coil</keyword>
<evidence type="ECO:0000256" key="1">
    <source>
        <dbReference type="ARBA" id="ARBA00004413"/>
    </source>
</evidence>
<comment type="similarity">
    <text evidence="2">Belongs to the FliJ family.</text>
</comment>
<sequence length="143" mass="17229">MKKFTFSLEKLLDYRWQMELEAKRNYAACQQEINEQEKQMEQLVEEKQSLLEIREETVSRMQVQQWYLLGLEQQMMETQNRLLASQQKLQQALNVYIAAQKERKVLEKLKDKQLAEYQFLLNQEEQKMLDEMGGRKQAQAMFG</sequence>
<dbReference type="eggNOG" id="COG2882">
    <property type="taxonomic scope" value="Bacteria"/>
</dbReference>
<keyword evidence="12" id="KW-0966">Cell projection</keyword>
<evidence type="ECO:0000256" key="11">
    <source>
        <dbReference type="SAM" id="Coils"/>
    </source>
</evidence>
<evidence type="ECO:0000256" key="2">
    <source>
        <dbReference type="ARBA" id="ARBA00010004"/>
    </source>
</evidence>
<dbReference type="Pfam" id="PF02050">
    <property type="entry name" value="FliJ"/>
    <property type="match status" value="1"/>
</dbReference>
<dbReference type="GO" id="GO:0006935">
    <property type="term" value="P:chemotaxis"/>
    <property type="evidence" value="ECO:0007669"/>
    <property type="project" value="UniProtKB-KW"/>
</dbReference>
<dbReference type="Proteomes" id="UP000014113">
    <property type="component" value="Unassembled WGS sequence"/>
</dbReference>
<dbReference type="EMBL" id="ASWJ01000006">
    <property type="protein sequence ID" value="EOW83991.1"/>
    <property type="molecule type" value="Genomic_DNA"/>
</dbReference>
<dbReference type="GO" id="GO:0015031">
    <property type="term" value="P:protein transport"/>
    <property type="evidence" value="ECO:0007669"/>
    <property type="project" value="UniProtKB-KW"/>
</dbReference>
<proteinExistence type="inferred from homology"/>
<keyword evidence="6" id="KW-0145">Chemotaxis</keyword>
<dbReference type="InterPro" id="IPR053716">
    <property type="entry name" value="Flag_assembly_chemotaxis_eff"/>
</dbReference>
<keyword evidence="9" id="KW-0472">Membrane</keyword>
<keyword evidence="5" id="KW-1003">Cell membrane</keyword>
<evidence type="ECO:0000256" key="8">
    <source>
        <dbReference type="ARBA" id="ARBA00022927"/>
    </source>
</evidence>
<name>S1NUX8_9ENTE</name>
<keyword evidence="4" id="KW-0813">Transport</keyword>
<dbReference type="AlphaFoldDB" id="S1NUX8"/>
<evidence type="ECO:0000256" key="9">
    <source>
        <dbReference type="ARBA" id="ARBA00023136"/>
    </source>
</evidence>
<keyword evidence="7" id="KW-1005">Bacterial flagellum biogenesis</keyword>
<dbReference type="GO" id="GO:0005886">
    <property type="term" value="C:plasma membrane"/>
    <property type="evidence" value="ECO:0007669"/>
    <property type="project" value="UniProtKB-SubCell"/>
</dbReference>
<dbReference type="STRING" id="1121865.OMW_01795"/>
<reference evidence="12 13" key="1">
    <citation type="submission" date="2013-03" db="EMBL/GenBank/DDBJ databases">
        <title>The Genome Sequence of Enterococcus columbae ATCC_51263 (PacBio/Illumina hybrid assembly).</title>
        <authorList>
            <consortium name="The Broad Institute Genomics Platform"/>
            <consortium name="The Broad Institute Genome Sequencing Center for Infectious Disease"/>
            <person name="Earl A."/>
            <person name="Russ C."/>
            <person name="Gilmore M."/>
            <person name="Surin D."/>
            <person name="Walker B."/>
            <person name="Young S."/>
            <person name="Zeng Q."/>
            <person name="Gargeya S."/>
            <person name="Fitzgerald M."/>
            <person name="Haas B."/>
            <person name="Abouelleil A."/>
            <person name="Allen A.W."/>
            <person name="Alvarado L."/>
            <person name="Arachchi H.M."/>
            <person name="Berlin A.M."/>
            <person name="Chapman S.B."/>
            <person name="Gainer-Dewar J."/>
            <person name="Goldberg J."/>
            <person name="Griggs A."/>
            <person name="Gujja S."/>
            <person name="Hansen M."/>
            <person name="Howarth C."/>
            <person name="Imamovic A."/>
            <person name="Ireland A."/>
            <person name="Larimer J."/>
            <person name="McCowan C."/>
            <person name="Murphy C."/>
            <person name="Pearson M."/>
            <person name="Poon T.W."/>
            <person name="Priest M."/>
            <person name="Roberts A."/>
            <person name="Saif S."/>
            <person name="Shea T."/>
            <person name="Sisk P."/>
            <person name="Sykes S."/>
            <person name="Wortman J."/>
            <person name="Nusbaum C."/>
            <person name="Birren B."/>
        </authorList>
    </citation>
    <scope>NUCLEOTIDE SEQUENCE [LARGE SCALE GENOMIC DNA]</scope>
    <source>
        <strain evidence="12 13">ATCC 51263</strain>
    </source>
</reference>